<reference evidence="1" key="1">
    <citation type="journal article" date="2014" name="Front. Microbiol.">
        <title>High frequency of phylogenetically diverse reductive dehalogenase-homologous genes in deep subseafloor sedimentary metagenomes.</title>
        <authorList>
            <person name="Kawai M."/>
            <person name="Futagami T."/>
            <person name="Toyoda A."/>
            <person name="Takaki Y."/>
            <person name="Nishi S."/>
            <person name="Hori S."/>
            <person name="Arai W."/>
            <person name="Tsubouchi T."/>
            <person name="Morono Y."/>
            <person name="Uchiyama I."/>
            <person name="Ito T."/>
            <person name="Fujiyama A."/>
            <person name="Inagaki F."/>
            <person name="Takami H."/>
        </authorList>
    </citation>
    <scope>NUCLEOTIDE SEQUENCE</scope>
    <source>
        <strain evidence="1">Expedition CK06-06</strain>
    </source>
</reference>
<protein>
    <recommendedName>
        <fullName evidence="2">DegT/DnrJ/EryC1/StrS aminotransferase family protein</fullName>
    </recommendedName>
</protein>
<name>X0UPW6_9ZZZZ</name>
<gene>
    <name evidence="1" type="ORF">S01H1_31449</name>
</gene>
<dbReference type="Gene3D" id="3.90.1150.10">
    <property type="entry name" value="Aspartate Aminotransferase, domain 1"/>
    <property type="match status" value="1"/>
</dbReference>
<organism evidence="1">
    <name type="scientific">marine sediment metagenome</name>
    <dbReference type="NCBI Taxonomy" id="412755"/>
    <lineage>
        <taxon>unclassified sequences</taxon>
        <taxon>metagenomes</taxon>
        <taxon>ecological metagenomes</taxon>
    </lineage>
</organism>
<dbReference type="InterPro" id="IPR015422">
    <property type="entry name" value="PyrdxlP-dep_Trfase_small"/>
</dbReference>
<comment type="caution">
    <text evidence="1">The sequence shown here is derived from an EMBL/GenBank/DDBJ whole genome shotgun (WGS) entry which is preliminary data.</text>
</comment>
<feature type="non-terminal residue" evidence="1">
    <location>
        <position position="1"/>
    </location>
</feature>
<dbReference type="AlphaFoldDB" id="X0UPW6"/>
<accession>X0UPW6</accession>
<evidence type="ECO:0008006" key="2">
    <source>
        <dbReference type="Google" id="ProtNLM"/>
    </source>
</evidence>
<dbReference type="InterPro" id="IPR000653">
    <property type="entry name" value="DegT/StrS_aminotransferase"/>
</dbReference>
<dbReference type="Pfam" id="PF01041">
    <property type="entry name" value="DegT_DnrJ_EryC1"/>
    <property type="match status" value="1"/>
</dbReference>
<dbReference type="EMBL" id="BARS01019402">
    <property type="protein sequence ID" value="GAF90500.1"/>
    <property type="molecule type" value="Genomic_DNA"/>
</dbReference>
<evidence type="ECO:0000313" key="1">
    <source>
        <dbReference type="EMBL" id="GAF90500.1"/>
    </source>
</evidence>
<sequence>VDVIVEDRDKLEKGLLEAGIKTRKYYPALHTQEPYKHVKGKFPNSDYISQHGLWLPSYINLEDGTIDYICRKIQKVLE</sequence>
<dbReference type="InterPro" id="IPR015424">
    <property type="entry name" value="PyrdxlP-dep_Trfase"/>
</dbReference>
<dbReference type="SUPFAM" id="SSF53383">
    <property type="entry name" value="PLP-dependent transferases"/>
    <property type="match status" value="1"/>
</dbReference>
<proteinExistence type="predicted"/>